<dbReference type="EMBL" id="MZMT01000007">
    <property type="protein sequence ID" value="PIO46159.1"/>
    <property type="molecule type" value="Genomic_DNA"/>
</dbReference>
<sequence>MEAAREANIYIGRQKGLTRYSKLCTSAYLRTSQGLFASRRILRLYTALSRVLQTKFAPGFLALFTLPVTFAQQPFRLTSVDISESLSALMPFFSNAAVQAAIERGLSEVACALVQSKMLHKGATATRRLFTNPSIVCNPAKSTRFRLGQI</sequence>
<name>A0A2N9W341_9HYPH</name>
<gene>
    <name evidence="1" type="ORF">B5P45_03955</name>
</gene>
<proteinExistence type="predicted"/>
<organism evidence="1 2">
    <name type="scientific">Phyllobacterium zundukense</name>
    <dbReference type="NCBI Taxonomy" id="1867719"/>
    <lineage>
        <taxon>Bacteria</taxon>
        <taxon>Pseudomonadati</taxon>
        <taxon>Pseudomonadota</taxon>
        <taxon>Alphaproteobacteria</taxon>
        <taxon>Hyphomicrobiales</taxon>
        <taxon>Phyllobacteriaceae</taxon>
        <taxon>Phyllobacterium</taxon>
    </lineage>
</organism>
<accession>A0A2N9W341</accession>
<dbReference type="AlphaFoldDB" id="A0A2N9W341"/>
<evidence type="ECO:0000313" key="1">
    <source>
        <dbReference type="EMBL" id="PIO46159.1"/>
    </source>
</evidence>
<dbReference type="Proteomes" id="UP000232163">
    <property type="component" value="Unassembled WGS sequence"/>
</dbReference>
<reference evidence="1 2" key="1">
    <citation type="journal article" date="2017" name="Int J Environ Stud">
        <title>Does the Miocene-Pliocene relict legume Oxytropis triphylla form nitrogen-fixing nodules with a combination of bacterial strains?</title>
        <authorList>
            <person name="Safronova V."/>
            <person name="Belimov A."/>
            <person name="Sazanova A."/>
            <person name="Kuznetsova I."/>
            <person name="Popova J."/>
            <person name="Andronov E."/>
            <person name="Verkhozina A."/>
            <person name="Tikhonovich I."/>
        </authorList>
    </citation>
    <scope>NUCLEOTIDE SEQUENCE [LARGE SCALE GENOMIC DNA]</scope>
    <source>
        <strain evidence="1 2">Tri-38</strain>
    </source>
</reference>
<protein>
    <submittedName>
        <fullName evidence="1">Uncharacterized protein</fullName>
    </submittedName>
</protein>
<comment type="caution">
    <text evidence="1">The sequence shown here is derived from an EMBL/GenBank/DDBJ whole genome shotgun (WGS) entry which is preliminary data.</text>
</comment>
<dbReference type="KEGG" id="pht:BLM14_21450"/>
<keyword evidence="2" id="KW-1185">Reference proteome</keyword>
<evidence type="ECO:0000313" key="2">
    <source>
        <dbReference type="Proteomes" id="UP000232163"/>
    </source>
</evidence>